<evidence type="ECO:0000256" key="5">
    <source>
        <dbReference type="ARBA" id="ARBA00022723"/>
    </source>
</evidence>
<keyword evidence="13" id="KW-1185">Reference proteome</keyword>
<keyword evidence="8 10" id="KW-0411">Iron-sulfur</keyword>
<evidence type="ECO:0000256" key="3">
    <source>
        <dbReference type="ARBA" id="ARBA00022692"/>
    </source>
</evidence>
<dbReference type="GO" id="GO:0010506">
    <property type="term" value="P:regulation of autophagy"/>
    <property type="evidence" value="ECO:0007669"/>
    <property type="project" value="UniProtKB-UniRule"/>
</dbReference>
<dbReference type="InterPro" id="IPR042216">
    <property type="entry name" value="MitoNEET_CISD"/>
</dbReference>
<evidence type="ECO:0000256" key="4">
    <source>
        <dbReference type="ARBA" id="ARBA00022714"/>
    </source>
</evidence>
<dbReference type="Proteomes" id="UP000504606">
    <property type="component" value="Unplaced"/>
</dbReference>
<proteinExistence type="inferred from homology"/>
<evidence type="ECO:0000256" key="7">
    <source>
        <dbReference type="ARBA" id="ARBA00023004"/>
    </source>
</evidence>
<accession>A0A6J1S102</accession>
<dbReference type="AlphaFoldDB" id="A0A6J1S102"/>
<gene>
    <name evidence="14" type="primary">LOC113204050</name>
</gene>
<dbReference type="KEGG" id="foc:113204050"/>
<protein>
    <recommendedName>
        <fullName evidence="10">CDGSH iron-sulfur domain-containing protein 2 homologue</fullName>
    </recommendedName>
</protein>
<keyword evidence="6 10" id="KW-1133">Transmembrane helix</keyword>
<dbReference type="SMART" id="SM00704">
    <property type="entry name" value="ZnF_CDGSH"/>
    <property type="match status" value="1"/>
</dbReference>
<evidence type="ECO:0000313" key="13">
    <source>
        <dbReference type="Proteomes" id="UP000504606"/>
    </source>
</evidence>
<sequence length="130" mass="14357">MEVMSNLVTQNIPNYLSSLPVPKSIGGWFKLGFRDWASLVPLGAVIGGLTYMSYLAFCPCGRVCKIHLNEKIEKSNPKVVHSVDVEDLGETSAFCRCWKSKSFPKCDGSHNEHNETTGDNVGPLVVKKKK</sequence>
<feature type="compositionally biased region" description="Basic and acidic residues" evidence="11">
    <location>
        <begin position="107"/>
        <end position="116"/>
    </location>
</feature>
<organism evidence="13 14">
    <name type="scientific">Frankliniella occidentalis</name>
    <name type="common">Western flower thrips</name>
    <name type="synonym">Euthrips occidentalis</name>
    <dbReference type="NCBI Taxonomy" id="133901"/>
    <lineage>
        <taxon>Eukaryota</taxon>
        <taxon>Metazoa</taxon>
        <taxon>Ecdysozoa</taxon>
        <taxon>Arthropoda</taxon>
        <taxon>Hexapoda</taxon>
        <taxon>Insecta</taxon>
        <taxon>Pterygota</taxon>
        <taxon>Neoptera</taxon>
        <taxon>Paraneoptera</taxon>
        <taxon>Thysanoptera</taxon>
        <taxon>Terebrantia</taxon>
        <taxon>Thripoidea</taxon>
        <taxon>Thripidae</taxon>
        <taxon>Frankliniella</taxon>
    </lineage>
</organism>
<keyword evidence="10" id="KW-0256">Endoplasmic reticulum</keyword>
<dbReference type="PANTHER" id="PTHR13680">
    <property type="entry name" value="CDGSH IRON-SULFUR DOMAIN-CONTAINING PROTEIN 1"/>
    <property type="match status" value="1"/>
</dbReference>
<dbReference type="InterPro" id="IPR019610">
    <property type="entry name" value="FeS-contain_mitoNEET_N"/>
</dbReference>
<dbReference type="InterPro" id="IPR018967">
    <property type="entry name" value="FeS-contain_CDGSH-typ"/>
</dbReference>
<dbReference type="GO" id="GO:0051537">
    <property type="term" value="F:2 iron, 2 sulfur cluster binding"/>
    <property type="evidence" value="ECO:0007669"/>
    <property type="project" value="UniProtKB-UniRule"/>
</dbReference>
<evidence type="ECO:0000256" key="2">
    <source>
        <dbReference type="ARBA" id="ARBA00008624"/>
    </source>
</evidence>
<dbReference type="FunFam" id="3.40.5.90:FF:000001">
    <property type="entry name" value="CDGSH iron-sulfur domain-containing protein 1"/>
    <property type="match status" value="1"/>
</dbReference>
<dbReference type="Gene3D" id="3.40.5.90">
    <property type="entry name" value="CDGSH iron-sulfur domain, mitoNEET-type"/>
    <property type="match status" value="1"/>
</dbReference>
<dbReference type="GeneID" id="113204050"/>
<evidence type="ECO:0000256" key="8">
    <source>
        <dbReference type="ARBA" id="ARBA00023014"/>
    </source>
</evidence>
<feature type="transmembrane region" description="Helical" evidence="10">
    <location>
        <begin position="36"/>
        <end position="57"/>
    </location>
</feature>
<evidence type="ECO:0000256" key="10">
    <source>
        <dbReference type="RuleBase" id="RU369084"/>
    </source>
</evidence>
<keyword evidence="5 10" id="KW-0479">Metal-binding</keyword>
<dbReference type="Pfam" id="PF10660">
    <property type="entry name" value="MitoNEET_N"/>
    <property type="match status" value="1"/>
</dbReference>
<evidence type="ECO:0000256" key="11">
    <source>
        <dbReference type="SAM" id="MobiDB-lite"/>
    </source>
</evidence>
<comment type="cofactor">
    <cofactor evidence="10">
        <name>[2Fe-2S] cluster</name>
        <dbReference type="ChEBI" id="CHEBI:190135"/>
    </cofactor>
    <text evidence="10">Binds 1 [2Fe-2S] cluster.</text>
</comment>
<comment type="similarity">
    <text evidence="2 10">Belongs to the CISD protein family. CISD2 subfamily.</text>
</comment>
<evidence type="ECO:0000259" key="12">
    <source>
        <dbReference type="SMART" id="SM00704"/>
    </source>
</evidence>
<comment type="subcellular location">
    <subcellularLocation>
        <location evidence="1 10">Endoplasmic reticulum membrane</location>
        <topology evidence="1 10">Single-pass membrane protein</topology>
    </subcellularLocation>
</comment>
<dbReference type="Pfam" id="PF09360">
    <property type="entry name" value="zf-CDGSH"/>
    <property type="match status" value="1"/>
</dbReference>
<keyword evidence="4 10" id="KW-0001">2Fe-2S</keyword>
<dbReference type="PANTHER" id="PTHR13680:SF5">
    <property type="entry name" value="CDGSH IRON-SULFUR DOMAIN-CONTAINING PROTEIN 1"/>
    <property type="match status" value="1"/>
</dbReference>
<dbReference type="GO" id="GO:0005741">
    <property type="term" value="C:mitochondrial outer membrane"/>
    <property type="evidence" value="ECO:0007669"/>
    <property type="project" value="TreeGrafter"/>
</dbReference>
<evidence type="ECO:0000256" key="1">
    <source>
        <dbReference type="ARBA" id="ARBA00004389"/>
    </source>
</evidence>
<name>A0A6J1S102_FRAOC</name>
<evidence type="ECO:0000256" key="6">
    <source>
        <dbReference type="ARBA" id="ARBA00022989"/>
    </source>
</evidence>
<dbReference type="OrthoDB" id="449252at2759"/>
<feature type="domain" description="Iron-binding zinc finger CDGSH type" evidence="12">
    <location>
        <begin position="78"/>
        <end position="116"/>
    </location>
</feature>
<dbReference type="GO" id="GO:0005789">
    <property type="term" value="C:endoplasmic reticulum membrane"/>
    <property type="evidence" value="ECO:0007669"/>
    <property type="project" value="UniProtKB-SubCell"/>
</dbReference>
<keyword evidence="7 10" id="KW-0408">Iron</keyword>
<dbReference type="InterPro" id="IPR045131">
    <property type="entry name" value="CISD1/2"/>
</dbReference>
<evidence type="ECO:0000313" key="14">
    <source>
        <dbReference type="RefSeq" id="XP_026274834.1"/>
    </source>
</evidence>
<dbReference type="CTD" id="493856"/>
<dbReference type="RefSeq" id="XP_026274834.1">
    <property type="nucleotide sequence ID" value="XM_026419049.2"/>
</dbReference>
<dbReference type="GO" id="GO:0046872">
    <property type="term" value="F:metal ion binding"/>
    <property type="evidence" value="ECO:0007669"/>
    <property type="project" value="UniProtKB-UniRule"/>
</dbReference>
<keyword evidence="9 10" id="KW-0472">Membrane</keyword>
<evidence type="ECO:0000256" key="9">
    <source>
        <dbReference type="ARBA" id="ARBA00023136"/>
    </source>
</evidence>
<feature type="region of interest" description="Disordered" evidence="11">
    <location>
        <begin position="104"/>
        <end position="130"/>
    </location>
</feature>
<reference evidence="14" key="1">
    <citation type="submission" date="2025-08" db="UniProtKB">
        <authorList>
            <consortium name="RefSeq"/>
        </authorList>
    </citation>
    <scope>IDENTIFICATION</scope>
    <source>
        <tissue evidence="14">Whole organism</tissue>
    </source>
</reference>
<keyword evidence="3 10" id="KW-0812">Transmembrane</keyword>